<organism evidence="1 2">
    <name type="scientific">Lentzea atacamensis</name>
    <dbReference type="NCBI Taxonomy" id="531938"/>
    <lineage>
        <taxon>Bacteria</taxon>
        <taxon>Bacillati</taxon>
        <taxon>Actinomycetota</taxon>
        <taxon>Actinomycetes</taxon>
        <taxon>Pseudonocardiales</taxon>
        <taxon>Pseudonocardiaceae</taxon>
        <taxon>Lentzea</taxon>
    </lineage>
</organism>
<protein>
    <submittedName>
        <fullName evidence="1">Uncharacterized protein</fullName>
    </submittedName>
</protein>
<sequence>MSDVRKKLALRDRLLDHFVELAKERGKRQEVVATGSAEPELSWVLYERHGMLAEVNRIREELGYVRTTLGPLWAAERLCVGHVDYAEKWALYCAEIAMEEYP</sequence>
<evidence type="ECO:0000313" key="1">
    <source>
        <dbReference type="EMBL" id="PWK81700.1"/>
    </source>
</evidence>
<dbReference type="AlphaFoldDB" id="A0A316HNE6"/>
<comment type="caution">
    <text evidence="1">The sequence shown here is derived from an EMBL/GenBank/DDBJ whole genome shotgun (WGS) entry which is preliminary data.</text>
</comment>
<accession>A0A316HNE6</accession>
<dbReference type="RefSeq" id="WP_109641174.1">
    <property type="nucleotide sequence ID" value="NZ_QGHB01000016.1"/>
</dbReference>
<gene>
    <name evidence="1" type="ORF">C8D88_116111</name>
</gene>
<proteinExistence type="predicted"/>
<name>A0A316HNE6_9PSEU</name>
<evidence type="ECO:0000313" key="2">
    <source>
        <dbReference type="Proteomes" id="UP000246005"/>
    </source>
</evidence>
<dbReference type="Proteomes" id="UP000246005">
    <property type="component" value="Unassembled WGS sequence"/>
</dbReference>
<dbReference type="EMBL" id="QGHB01000016">
    <property type="protein sequence ID" value="PWK81700.1"/>
    <property type="molecule type" value="Genomic_DNA"/>
</dbReference>
<reference evidence="1 2" key="1">
    <citation type="submission" date="2018-05" db="EMBL/GenBank/DDBJ databases">
        <title>Genomic Encyclopedia of Type Strains, Phase IV (KMG-IV): sequencing the most valuable type-strain genomes for metagenomic binning, comparative biology and taxonomic classification.</title>
        <authorList>
            <person name="Goeker M."/>
        </authorList>
    </citation>
    <scope>NUCLEOTIDE SEQUENCE [LARGE SCALE GENOMIC DNA]</scope>
    <source>
        <strain evidence="1 2">DSM 45480</strain>
    </source>
</reference>